<comment type="caution">
    <text evidence="3">The sequence shown here is derived from an EMBL/GenBank/DDBJ whole genome shotgun (WGS) entry which is preliminary data.</text>
</comment>
<keyword evidence="2" id="KW-0732">Signal</keyword>
<protein>
    <submittedName>
        <fullName evidence="3">Uncharacterized protein</fullName>
    </submittedName>
</protein>
<dbReference type="STRING" id="60547.GCA_000751215_01097"/>
<feature type="region of interest" description="Disordered" evidence="1">
    <location>
        <begin position="231"/>
        <end position="253"/>
    </location>
</feature>
<evidence type="ECO:0000313" key="4">
    <source>
        <dbReference type="Proteomes" id="UP000027466"/>
    </source>
</evidence>
<dbReference type="RefSeq" id="WP_035926934.1">
    <property type="nucleotide sequence ID" value="NZ_CADFFX010000006.1"/>
</dbReference>
<dbReference type="AlphaFoldDB" id="A0A069Q2C7"/>
<keyword evidence="4" id="KW-1185">Reference proteome</keyword>
<proteinExistence type="predicted"/>
<evidence type="ECO:0000256" key="2">
    <source>
        <dbReference type="SAM" id="SignalP"/>
    </source>
</evidence>
<name>A0A069Q2C7_9BURK</name>
<evidence type="ECO:0000256" key="1">
    <source>
        <dbReference type="SAM" id="MobiDB-lite"/>
    </source>
</evidence>
<sequence>MRRAVSGVRRAWRLAAAGVVCLAMSVAGSAAAADQQAPIAPAERLLFMSAHLAGVAAQTELDYVVNYSGPPEKLTDTVRVLVLSPDNTKGDARISDHTGPVEVPGGLPCNPVILYFLEHDIAEMEQLTGGQRRYFQKRVRLALAAAPPITPVTGEAAGKRVKAQKIVIQPYLDDPNAARFAQYTGKRYTFIMADDVPGQVVMIRTEVPGPNNDFAHPLQTETLNFQGALKNLAPSKPDLSTPVKPGNAPRASR</sequence>
<feature type="signal peptide" evidence="2">
    <location>
        <begin position="1"/>
        <end position="32"/>
    </location>
</feature>
<reference evidence="3 4" key="1">
    <citation type="submission" date="2014-03" db="EMBL/GenBank/DDBJ databases">
        <title>Draft Genome Sequences of Four Burkholderia Strains.</title>
        <authorList>
            <person name="Liu X.Y."/>
            <person name="Li C.X."/>
            <person name="Xu J.H."/>
        </authorList>
    </citation>
    <scope>NUCLEOTIDE SEQUENCE [LARGE SCALE GENOMIC DNA]</scope>
    <source>
        <strain evidence="3 4">DSM 50014</strain>
    </source>
</reference>
<dbReference type="EMBL" id="JFHC01000004">
    <property type="protein sequence ID" value="KDR43941.1"/>
    <property type="molecule type" value="Genomic_DNA"/>
</dbReference>
<organism evidence="3 4">
    <name type="scientific">Caballeronia glathei</name>
    <dbReference type="NCBI Taxonomy" id="60547"/>
    <lineage>
        <taxon>Bacteria</taxon>
        <taxon>Pseudomonadati</taxon>
        <taxon>Pseudomonadota</taxon>
        <taxon>Betaproteobacteria</taxon>
        <taxon>Burkholderiales</taxon>
        <taxon>Burkholderiaceae</taxon>
        <taxon>Caballeronia</taxon>
    </lineage>
</organism>
<dbReference type="Proteomes" id="UP000027466">
    <property type="component" value="Unassembled WGS sequence"/>
</dbReference>
<accession>A0A069Q2C7</accession>
<evidence type="ECO:0000313" key="3">
    <source>
        <dbReference type="EMBL" id="KDR43941.1"/>
    </source>
</evidence>
<gene>
    <name evidence="3" type="ORF">BG61_24665</name>
</gene>
<feature type="chain" id="PRO_5007372563" evidence="2">
    <location>
        <begin position="33"/>
        <end position="253"/>
    </location>
</feature>